<evidence type="ECO:0000313" key="1">
    <source>
        <dbReference type="EMBL" id="HIU27687.1"/>
    </source>
</evidence>
<evidence type="ECO:0000313" key="2">
    <source>
        <dbReference type="Proteomes" id="UP000824091"/>
    </source>
</evidence>
<dbReference type="Proteomes" id="UP000824091">
    <property type="component" value="Unassembled WGS sequence"/>
</dbReference>
<accession>A0A9D1I4I3</accession>
<dbReference type="AlphaFoldDB" id="A0A9D1I4I3"/>
<dbReference type="EMBL" id="DVMO01000072">
    <property type="protein sequence ID" value="HIU27687.1"/>
    <property type="molecule type" value="Genomic_DNA"/>
</dbReference>
<organism evidence="1 2">
    <name type="scientific">Candidatus Fimisoma avicola</name>
    <dbReference type="NCBI Taxonomy" id="2840826"/>
    <lineage>
        <taxon>Bacteria</taxon>
        <taxon>Bacillati</taxon>
        <taxon>Bacillota</taxon>
        <taxon>Clostridia</taxon>
        <taxon>Eubacteriales</taxon>
        <taxon>Candidatus Fimisoma</taxon>
    </lineage>
</organism>
<name>A0A9D1I4I3_9FIRM</name>
<reference evidence="1" key="2">
    <citation type="journal article" date="2021" name="PeerJ">
        <title>Extensive microbial diversity within the chicken gut microbiome revealed by metagenomics and culture.</title>
        <authorList>
            <person name="Gilroy R."/>
            <person name="Ravi A."/>
            <person name="Getino M."/>
            <person name="Pursley I."/>
            <person name="Horton D.L."/>
            <person name="Alikhan N.F."/>
            <person name="Baker D."/>
            <person name="Gharbi K."/>
            <person name="Hall N."/>
            <person name="Watson M."/>
            <person name="Adriaenssens E.M."/>
            <person name="Foster-Nyarko E."/>
            <person name="Jarju S."/>
            <person name="Secka A."/>
            <person name="Antonio M."/>
            <person name="Oren A."/>
            <person name="Chaudhuri R.R."/>
            <person name="La Ragione R."/>
            <person name="Hildebrand F."/>
            <person name="Pallen M.J."/>
        </authorList>
    </citation>
    <scope>NUCLEOTIDE SEQUENCE</scope>
    <source>
        <strain evidence="1">11300</strain>
    </source>
</reference>
<protein>
    <submittedName>
        <fullName evidence="1">Uncharacterized protein</fullName>
    </submittedName>
</protein>
<sequence>AEENHITAQKAELLLPESIRADRDEPGIRYMCGKIPLDISHEYMPQIEFMCQISGDGDDYRVISLFNPQLSAESPHTELSKQFVGTVKMWLRAGNTIEYAVNGDFFDWGKTAVSGAGEEAELNGGLLLSFSPQTAFNGGHYQYYYHHGSCAV</sequence>
<comment type="caution">
    <text evidence="1">The sequence shown here is derived from an EMBL/GenBank/DDBJ whole genome shotgun (WGS) entry which is preliminary data.</text>
</comment>
<feature type="non-terminal residue" evidence="1">
    <location>
        <position position="1"/>
    </location>
</feature>
<reference evidence="1" key="1">
    <citation type="submission" date="2020-10" db="EMBL/GenBank/DDBJ databases">
        <authorList>
            <person name="Gilroy R."/>
        </authorList>
    </citation>
    <scope>NUCLEOTIDE SEQUENCE</scope>
    <source>
        <strain evidence="1">11300</strain>
    </source>
</reference>
<gene>
    <name evidence="1" type="ORF">IAD16_04860</name>
</gene>
<proteinExistence type="predicted"/>